<dbReference type="InterPro" id="IPR008984">
    <property type="entry name" value="SMAD_FHA_dom_sf"/>
</dbReference>
<dbReference type="SMART" id="SM00052">
    <property type="entry name" value="EAL"/>
    <property type="match status" value="1"/>
</dbReference>
<dbReference type="SMART" id="SM00240">
    <property type="entry name" value="FHA"/>
    <property type="match status" value="1"/>
</dbReference>
<dbReference type="Gene3D" id="3.20.20.450">
    <property type="entry name" value="EAL domain"/>
    <property type="match status" value="1"/>
</dbReference>
<evidence type="ECO:0000259" key="1">
    <source>
        <dbReference type="PROSITE" id="PS50006"/>
    </source>
</evidence>
<feature type="domain" description="EAL" evidence="2">
    <location>
        <begin position="130"/>
        <end position="369"/>
    </location>
</feature>
<sequence length="369" mass="41365">MEKQWFLESIAADGSHITYTVNALPFRVGRDSENELVVTTLGLSRHHAMLTRDISGLLRLTDLNSTNGSFVNRERVEGSRLLKEHDIIHFGTAEFRLRQRELESEQAQVITANDMRTMLVPNGMLLSEYFVPNEAEFMELLDGHGLTGAAQPIVSAIDNSIFAYELLGRANHPLLPPSPIRLFELASSLDREVELSRAFRRFGIASIAPRLRGFPLFANTHPKETFSAEFFASLIELRQSMPELDLVVEIHETAVTDLNRLRELTAQFKDIGVRFAYDDFGAGQARLNELGDAPAHFVKFDMGLVHDIHLASPRKRRVVSDLVKLVLDLGSVPLAEGIEMQAEAEICREMGFQLIQGFLTGKPIPAEQF</sequence>
<dbReference type="Proteomes" id="UP000778523">
    <property type="component" value="Unassembled WGS sequence"/>
</dbReference>
<dbReference type="InterPro" id="IPR000253">
    <property type="entry name" value="FHA_dom"/>
</dbReference>
<dbReference type="SUPFAM" id="SSF49879">
    <property type="entry name" value="SMAD/FHA domain"/>
    <property type="match status" value="1"/>
</dbReference>
<comment type="caution">
    <text evidence="3">The sequence shown here is derived from an EMBL/GenBank/DDBJ whole genome shotgun (WGS) entry which is preliminary data.</text>
</comment>
<dbReference type="PROSITE" id="PS50883">
    <property type="entry name" value="EAL"/>
    <property type="match status" value="1"/>
</dbReference>
<accession>A0ABX2INW6</accession>
<dbReference type="InterPro" id="IPR001633">
    <property type="entry name" value="EAL_dom"/>
</dbReference>
<dbReference type="SUPFAM" id="SSF141868">
    <property type="entry name" value="EAL domain-like"/>
    <property type="match status" value="1"/>
</dbReference>
<dbReference type="InterPro" id="IPR035919">
    <property type="entry name" value="EAL_sf"/>
</dbReference>
<dbReference type="PANTHER" id="PTHR33121">
    <property type="entry name" value="CYCLIC DI-GMP PHOSPHODIESTERASE PDEF"/>
    <property type="match status" value="1"/>
</dbReference>
<dbReference type="EMBL" id="JABCSC020000003">
    <property type="protein sequence ID" value="NSL55815.1"/>
    <property type="molecule type" value="Genomic_DNA"/>
</dbReference>
<evidence type="ECO:0000259" key="2">
    <source>
        <dbReference type="PROSITE" id="PS50883"/>
    </source>
</evidence>
<dbReference type="Pfam" id="PF00563">
    <property type="entry name" value="EAL"/>
    <property type="match status" value="1"/>
</dbReference>
<dbReference type="RefSeq" id="WP_170022208.1">
    <property type="nucleotide sequence ID" value="NZ_JABCSC020000003.1"/>
</dbReference>
<dbReference type="InterPro" id="IPR050706">
    <property type="entry name" value="Cyclic-di-GMP_PDE-like"/>
</dbReference>
<name>A0ABX2INW6_9RHOO</name>
<dbReference type="PANTHER" id="PTHR33121:SF76">
    <property type="entry name" value="SIGNALING PROTEIN"/>
    <property type="match status" value="1"/>
</dbReference>
<reference evidence="3 4" key="1">
    <citation type="submission" date="2020-06" db="EMBL/GenBank/DDBJ databases">
        <title>Draft genome of Uliginosibacterium sp. IMCC34675.</title>
        <authorList>
            <person name="Song J."/>
        </authorList>
    </citation>
    <scope>NUCLEOTIDE SEQUENCE [LARGE SCALE GENOMIC DNA]</scope>
    <source>
        <strain evidence="3 4">IMCC34675</strain>
    </source>
</reference>
<proteinExistence type="predicted"/>
<gene>
    <name evidence="3" type="ORF">HJ583_012320</name>
</gene>
<keyword evidence="4" id="KW-1185">Reference proteome</keyword>
<organism evidence="3 4">
    <name type="scientific">Uliginosibacterium aquaticum</name>
    <dbReference type="NCBI Taxonomy" id="2731212"/>
    <lineage>
        <taxon>Bacteria</taxon>
        <taxon>Pseudomonadati</taxon>
        <taxon>Pseudomonadota</taxon>
        <taxon>Betaproteobacteria</taxon>
        <taxon>Rhodocyclales</taxon>
        <taxon>Zoogloeaceae</taxon>
        <taxon>Uliginosibacterium</taxon>
    </lineage>
</organism>
<evidence type="ECO:0000313" key="3">
    <source>
        <dbReference type="EMBL" id="NSL55815.1"/>
    </source>
</evidence>
<dbReference type="PROSITE" id="PS50006">
    <property type="entry name" value="FHA_DOMAIN"/>
    <property type="match status" value="1"/>
</dbReference>
<dbReference type="Pfam" id="PF00498">
    <property type="entry name" value="FHA"/>
    <property type="match status" value="1"/>
</dbReference>
<protein>
    <submittedName>
        <fullName evidence="3">EAL domain-containing protein</fullName>
    </submittedName>
</protein>
<dbReference type="CDD" id="cd01948">
    <property type="entry name" value="EAL"/>
    <property type="match status" value="1"/>
</dbReference>
<feature type="domain" description="FHA" evidence="1">
    <location>
        <begin position="26"/>
        <end position="76"/>
    </location>
</feature>
<evidence type="ECO:0000313" key="4">
    <source>
        <dbReference type="Proteomes" id="UP000778523"/>
    </source>
</evidence>
<dbReference type="Gene3D" id="2.60.200.20">
    <property type="match status" value="1"/>
</dbReference>
<dbReference type="CDD" id="cd00060">
    <property type="entry name" value="FHA"/>
    <property type="match status" value="1"/>
</dbReference>